<dbReference type="RefSeq" id="WP_120771347.1">
    <property type="nucleotide sequence ID" value="NZ_CP032627.1"/>
</dbReference>
<feature type="domain" description="Ig-like" evidence="12">
    <location>
        <begin position="447"/>
        <end position="512"/>
    </location>
</feature>
<reference evidence="14 15" key="1">
    <citation type="submission" date="2018-09" db="EMBL/GenBank/DDBJ databases">
        <title>Genome sequencing of strain 1JSPR-7.</title>
        <authorList>
            <person name="Heo J."/>
            <person name="Kim S.-J."/>
            <person name="Kwon S.-W."/>
        </authorList>
    </citation>
    <scope>NUCLEOTIDE SEQUENCE [LARGE SCALE GENOMIC DNA]</scope>
    <source>
        <strain evidence="14 15">1JSPR-7</strain>
    </source>
</reference>
<keyword evidence="8" id="KW-0812">Transmembrane</keyword>
<feature type="transmembrane region" description="Helical" evidence="8">
    <location>
        <begin position="565"/>
        <end position="583"/>
    </location>
</feature>
<dbReference type="NCBIfam" id="TIGR01167">
    <property type="entry name" value="LPXTG_anchor"/>
    <property type="match status" value="1"/>
</dbReference>
<dbReference type="AlphaFoldDB" id="A0A387BED8"/>
<dbReference type="Proteomes" id="UP000269374">
    <property type="component" value="Chromosome"/>
</dbReference>
<dbReference type="InterPro" id="IPR025875">
    <property type="entry name" value="Leu-rich_rpt_4"/>
</dbReference>
<evidence type="ECO:0000256" key="9">
    <source>
        <dbReference type="SAM" id="SignalP"/>
    </source>
</evidence>
<accession>A0A387BED8</accession>
<evidence type="ECO:0000256" key="6">
    <source>
        <dbReference type="ARBA" id="ARBA00023088"/>
    </source>
</evidence>
<dbReference type="Gene3D" id="3.80.10.10">
    <property type="entry name" value="Ribonuclease Inhibitor"/>
    <property type="match status" value="1"/>
</dbReference>
<dbReference type="InterPro" id="IPR054360">
    <property type="entry name" value="InlK_D2"/>
</dbReference>
<dbReference type="Pfam" id="PF00746">
    <property type="entry name" value="Gram_pos_anchor"/>
    <property type="match status" value="1"/>
</dbReference>
<evidence type="ECO:0000313" key="14">
    <source>
        <dbReference type="EMBL" id="AYF99958.1"/>
    </source>
</evidence>
<dbReference type="SUPFAM" id="SSF52058">
    <property type="entry name" value="L domain-like"/>
    <property type="match status" value="1"/>
</dbReference>
<dbReference type="Pfam" id="PF07523">
    <property type="entry name" value="Big_3"/>
    <property type="match status" value="1"/>
</dbReference>
<keyword evidence="4 9" id="KW-0732">Signal</keyword>
<evidence type="ECO:0000313" key="15">
    <source>
        <dbReference type="Proteomes" id="UP000269374"/>
    </source>
</evidence>
<dbReference type="InterPro" id="IPR001611">
    <property type="entry name" value="Leu-rich_rpt"/>
</dbReference>
<feature type="signal peptide" evidence="9">
    <location>
        <begin position="1"/>
        <end position="40"/>
    </location>
</feature>
<dbReference type="Pfam" id="PF06458">
    <property type="entry name" value="MucBP"/>
    <property type="match status" value="1"/>
</dbReference>
<keyword evidence="15" id="KW-1185">Reference proteome</keyword>
<dbReference type="InterPro" id="IPR013783">
    <property type="entry name" value="Ig-like_fold"/>
</dbReference>
<gene>
    <name evidence="14" type="ORF">D7I46_01945</name>
</gene>
<evidence type="ECO:0000256" key="8">
    <source>
        <dbReference type="SAM" id="Phobius"/>
    </source>
</evidence>
<feature type="region of interest" description="Disordered" evidence="7">
    <location>
        <begin position="513"/>
        <end position="557"/>
    </location>
</feature>
<dbReference type="Gene3D" id="2.60.40.3890">
    <property type="match status" value="1"/>
</dbReference>
<keyword evidence="2" id="KW-0964">Secreted</keyword>
<protein>
    <submittedName>
        <fullName evidence="14">LPXTG cell wall anchor domain-containing protein</fullName>
    </submittedName>
</protein>
<feature type="domain" description="Internalin K" evidence="13">
    <location>
        <begin position="252"/>
        <end position="363"/>
    </location>
</feature>
<name>A0A387BED8_9LACT</name>
<keyword evidence="1" id="KW-0134">Cell wall</keyword>
<organism evidence="14 15">
    <name type="scientific">Lactococcus allomyrinae</name>
    <dbReference type="NCBI Taxonomy" id="2419773"/>
    <lineage>
        <taxon>Bacteria</taxon>
        <taxon>Bacillati</taxon>
        <taxon>Bacillota</taxon>
        <taxon>Bacilli</taxon>
        <taxon>Lactobacillales</taxon>
        <taxon>Streptococcaceae</taxon>
        <taxon>Lactococcus</taxon>
    </lineage>
</organism>
<dbReference type="PANTHER" id="PTHR46652">
    <property type="entry name" value="LEUCINE-RICH REPEAT AND IQ DOMAIN-CONTAINING PROTEIN 1-RELATED"/>
    <property type="match status" value="1"/>
</dbReference>
<feature type="compositionally biased region" description="Basic and acidic residues" evidence="7">
    <location>
        <begin position="524"/>
        <end position="546"/>
    </location>
</feature>
<evidence type="ECO:0000259" key="10">
    <source>
        <dbReference type="Pfam" id="PF00746"/>
    </source>
</evidence>
<sequence>MTYYNEKIKNKKKLFRIGQASLMLLCISLPFLSMTSQVQAEEQSNQSPNTLAAPADNIISIPDSFLKQAIVSALGLAAGSDVTQSDMARLTSLTLNSAQISSFEGLEYGVNLSYIYMNVNNNVTDFSPLSQLSSLTMVYLQTSSLTSSNFPDLSKSTRLTNLSLARTSIDDNVLPKLAKLTSLTVLNLDSNMNITTIAPLKTLPNLKSLNVQFCGITDFTVINQFPVLNNLAAFGQNTGRNDLPTTIGRSSLDYNSDNQTLFLPFLMMPNRMINFDGYIPPFTTSNTASNTYLDFNGVQLPADRLQIDEQGITVLGVTEDEFKNITSFEYNARINNPAGTYATPDGYTFYAISSGTYLHQFKVAEDGQPVTVHYQDENGEKISGVADKTISGYAGEAYDTTTSEYKIEIPGYHIDENRIPDNAVGAFTAQAQTVTYTYIKDKKATIAAHDSTLYVGDSWKPADNFDGATDEDGNAVIFEQNMTDDKVDTSKSGIYPVNYSYHGATTTINVTVLEKTPENSESTDNQKPKEKDDENRTSSSKNKEKPNPNIKKKTLPRTGENSENMLFITGVTFIFGSLIYLKIRKD</sequence>
<keyword evidence="6" id="KW-0572">Peptidoglycan-anchor</keyword>
<evidence type="ECO:0000259" key="13">
    <source>
        <dbReference type="Pfam" id="PF22122"/>
    </source>
</evidence>
<dbReference type="Pfam" id="PF12799">
    <property type="entry name" value="LRR_4"/>
    <property type="match status" value="1"/>
</dbReference>
<evidence type="ECO:0000259" key="12">
    <source>
        <dbReference type="Pfam" id="PF07523"/>
    </source>
</evidence>
<dbReference type="InterPro" id="IPR009459">
    <property type="entry name" value="MucBP_dom"/>
</dbReference>
<feature type="domain" description="Gram-positive cocci surface proteins LPxTG" evidence="10">
    <location>
        <begin position="548"/>
        <end position="585"/>
    </location>
</feature>
<dbReference type="EMBL" id="CP032627">
    <property type="protein sequence ID" value="AYF99958.1"/>
    <property type="molecule type" value="Genomic_DNA"/>
</dbReference>
<evidence type="ECO:0000256" key="4">
    <source>
        <dbReference type="ARBA" id="ARBA00022729"/>
    </source>
</evidence>
<dbReference type="KEGG" id="lact:D7I46_01945"/>
<dbReference type="Pfam" id="PF22122">
    <property type="entry name" value="InlK_D2"/>
    <property type="match status" value="1"/>
</dbReference>
<dbReference type="InterPro" id="IPR022038">
    <property type="entry name" value="Ig-like_bact"/>
</dbReference>
<dbReference type="InterPro" id="IPR032675">
    <property type="entry name" value="LRR_dom_sf"/>
</dbReference>
<evidence type="ECO:0000256" key="5">
    <source>
        <dbReference type="ARBA" id="ARBA00022737"/>
    </source>
</evidence>
<dbReference type="Gene3D" id="3.10.20.320">
    <property type="entry name" value="Putative peptidoglycan bound protein (lpxtg motif)"/>
    <property type="match status" value="1"/>
</dbReference>
<keyword evidence="8" id="KW-1133">Transmembrane helix</keyword>
<proteinExistence type="predicted"/>
<keyword evidence="8" id="KW-0472">Membrane</keyword>
<feature type="chain" id="PRO_5017348853" evidence="9">
    <location>
        <begin position="41"/>
        <end position="586"/>
    </location>
</feature>
<dbReference type="InterPro" id="IPR019931">
    <property type="entry name" value="LPXTG_anchor"/>
</dbReference>
<evidence type="ECO:0000256" key="7">
    <source>
        <dbReference type="SAM" id="MobiDB-lite"/>
    </source>
</evidence>
<evidence type="ECO:0000256" key="3">
    <source>
        <dbReference type="ARBA" id="ARBA00022614"/>
    </source>
</evidence>
<dbReference type="PANTHER" id="PTHR46652:SF3">
    <property type="entry name" value="LEUCINE-RICH REPEAT-CONTAINING PROTEIN 9"/>
    <property type="match status" value="1"/>
</dbReference>
<evidence type="ECO:0000256" key="1">
    <source>
        <dbReference type="ARBA" id="ARBA00022512"/>
    </source>
</evidence>
<keyword evidence="5" id="KW-0677">Repeat</keyword>
<dbReference type="PROSITE" id="PS51450">
    <property type="entry name" value="LRR"/>
    <property type="match status" value="1"/>
</dbReference>
<evidence type="ECO:0000259" key="11">
    <source>
        <dbReference type="Pfam" id="PF06458"/>
    </source>
</evidence>
<dbReference type="OrthoDB" id="2171275at2"/>
<keyword evidence="3" id="KW-0433">Leucine-rich repeat</keyword>
<dbReference type="Gene3D" id="2.60.40.10">
    <property type="entry name" value="Immunoglobulins"/>
    <property type="match status" value="1"/>
</dbReference>
<dbReference type="InterPro" id="IPR050836">
    <property type="entry name" value="SDS22/Internalin_LRR"/>
</dbReference>
<feature type="domain" description="MucBP" evidence="11">
    <location>
        <begin position="369"/>
        <end position="438"/>
    </location>
</feature>
<evidence type="ECO:0000256" key="2">
    <source>
        <dbReference type="ARBA" id="ARBA00022525"/>
    </source>
</evidence>